<name>A0A5M6DCS0_9BACT</name>
<dbReference type="Pfam" id="PF00702">
    <property type="entry name" value="Hydrolase"/>
    <property type="match status" value="1"/>
</dbReference>
<dbReference type="AlphaFoldDB" id="A0A5M6DCS0"/>
<sequence length="292" mass="32255">MMSCWCEAILRRRHEMSPLPTGVTSRLSPMPEVRAVIFDVYGTLLISGTGDVGAADEKDRGGHIVPALRAAGIDCGRAAPPTIDQLHDQIHRTNRARESAECPKPEVDIVEVWRATLLACGIDGFSTEQCHRLAAEYEARVNPTWPMPGAQRVLSELHGSDRPLGIVSNAQGFTLPLVQELAGRFGVDSVFDPNLCVFSNRYRQAKPGPRLFDVLCDGLRRAGISPHQAIYVGNDRLNDVWAASQAGLRTAWFVGDRRSMRDRQDDPRMQGLSEDLVLTDLRELLDCLPESC</sequence>
<accession>A0A5M6DCS0</accession>
<dbReference type="Gene3D" id="3.40.50.1000">
    <property type="entry name" value="HAD superfamily/HAD-like"/>
    <property type="match status" value="1"/>
</dbReference>
<dbReference type="SFLD" id="SFLDG01129">
    <property type="entry name" value="C1.5:_HAD__Beta-PGM__Phosphata"/>
    <property type="match status" value="1"/>
</dbReference>
<dbReference type="PANTHER" id="PTHR46191:SF2">
    <property type="entry name" value="HALOACID DEHALOGENASE-LIKE HYDROLASE DOMAIN-CONTAINING PROTEIN 3"/>
    <property type="match status" value="1"/>
</dbReference>
<proteinExistence type="predicted"/>
<evidence type="ECO:0000313" key="1">
    <source>
        <dbReference type="EMBL" id="KAA5545368.1"/>
    </source>
</evidence>
<dbReference type="SUPFAM" id="SSF56784">
    <property type="entry name" value="HAD-like"/>
    <property type="match status" value="1"/>
</dbReference>
<evidence type="ECO:0000313" key="2">
    <source>
        <dbReference type="Proteomes" id="UP000324479"/>
    </source>
</evidence>
<dbReference type="PANTHER" id="PTHR46191">
    <property type="match status" value="1"/>
</dbReference>
<dbReference type="InterPro" id="IPR051828">
    <property type="entry name" value="HAD-like_hydrolase_domain"/>
</dbReference>
<dbReference type="SFLD" id="SFLDS00003">
    <property type="entry name" value="Haloacid_Dehalogenase"/>
    <property type="match status" value="1"/>
</dbReference>
<gene>
    <name evidence="1" type="ORF">FYK55_06865</name>
</gene>
<keyword evidence="2" id="KW-1185">Reference proteome</keyword>
<keyword evidence="1" id="KW-0378">Hydrolase</keyword>
<organism evidence="1 2">
    <name type="scientific">Roseiconus nitratireducens</name>
    <dbReference type="NCBI Taxonomy" id="2605748"/>
    <lineage>
        <taxon>Bacteria</taxon>
        <taxon>Pseudomonadati</taxon>
        <taxon>Planctomycetota</taxon>
        <taxon>Planctomycetia</taxon>
        <taxon>Pirellulales</taxon>
        <taxon>Pirellulaceae</taxon>
        <taxon>Roseiconus</taxon>
    </lineage>
</organism>
<dbReference type="InterPro" id="IPR023214">
    <property type="entry name" value="HAD_sf"/>
</dbReference>
<protein>
    <submittedName>
        <fullName evidence="1">HAD family hydrolase</fullName>
    </submittedName>
</protein>
<dbReference type="InterPro" id="IPR036412">
    <property type="entry name" value="HAD-like_sf"/>
</dbReference>
<dbReference type="Proteomes" id="UP000324479">
    <property type="component" value="Unassembled WGS sequence"/>
</dbReference>
<reference evidence="1 2" key="1">
    <citation type="submission" date="2019-08" db="EMBL/GenBank/DDBJ databases">
        <authorList>
            <person name="Dhanesh K."/>
            <person name="Kumar G."/>
            <person name="Sasikala C."/>
            <person name="Venkata Ramana C."/>
        </authorList>
    </citation>
    <scope>NUCLEOTIDE SEQUENCE [LARGE SCALE GENOMIC DNA]</scope>
    <source>
        <strain evidence="1 2">JC645</strain>
    </source>
</reference>
<dbReference type="EMBL" id="VWOX01000003">
    <property type="protein sequence ID" value="KAA5545368.1"/>
    <property type="molecule type" value="Genomic_DNA"/>
</dbReference>
<dbReference type="GO" id="GO:0016787">
    <property type="term" value="F:hydrolase activity"/>
    <property type="evidence" value="ECO:0007669"/>
    <property type="project" value="UniProtKB-KW"/>
</dbReference>
<comment type="caution">
    <text evidence="1">The sequence shown here is derived from an EMBL/GenBank/DDBJ whole genome shotgun (WGS) entry which is preliminary data.</text>
</comment>